<protein>
    <recommendedName>
        <fullName evidence="2">RING-type domain-containing protein</fullName>
    </recommendedName>
</protein>
<organism evidence="3 4">
    <name type="scientific">Dorcoceras hygrometricum</name>
    <dbReference type="NCBI Taxonomy" id="472368"/>
    <lineage>
        <taxon>Eukaryota</taxon>
        <taxon>Viridiplantae</taxon>
        <taxon>Streptophyta</taxon>
        <taxon>Embryophyta</taxon>
        <taxon>Tracheophyta</taxon>
        <taxon>Spermatophyta</taxon>
        <taxon>Magnoliopsida</taxon>
        <taxon>eudicotyledons</taxon>
        <taxon>Gunneridae</taxon>
        <taxon>Pentapetalae</taxon>
        <taxon>asterids</taxon>
        <taxon>lamiids</taxon>
        <taxon>Lamiales</taxon>
        <taxon>Gesneriaceae</taxon>
        <taxon>Didymocarpoideae</taxon>
        <taxon>Trichosporeae</taxon>
        <taxon>Loxocarpinae</taxon>
        <taxon>Dorcoceras</taxon>
    </lineage>
</organism>
<dbReference type="SMART" id="SM00184">
    <property type="entry name" value="RING"/>
    <property type="match status" value="1"/>
</dbReference>
<keyword evidence="1" id="KW-0479">Metal-binding</keyword>
<dbReference type="OrthoDB" id="8062037at2759"/>
<dbReference type="SUPFAM" id="SSF57850">
    <property type="entry name" value="RING/U-box"/>
    <property type="match status" value="1"/>
</dbReference>
<feature type="domain" description="RING-type" evidence="2">
    <location>
        <begin position="38"/>
        <end position="80"/>
    </location>
</feature>
<dbReference type="InterPro" id="IPR013083">
    <property type="entry name" value="Znf_RING/FYVE/PHD"/>
</dbReference>
<keyword evidence="1" id="KW-0862">Zinc</keyword>
<dbReference type="EMBL" id="KV020356">
    <property type="protein sequence ID" value="KZV14594.1"/>
    <property type="molecule type" value="Genomic_DNA"/>
</dbReference>
<dbReference type="InterPro" id="IPR001841">
    <property type="entry name" value="Znf_RING"/>
</dbReference>
<dbReference type="Proteomes" id="UP000250235">
    <property type="component" value="Unassembled WGS sequence"/>
</dbReference>
<sequence>MGSVIRRPINTAKFLKLVEERSPARRYSSGLEVESSECAVCLSPYEEGEEIRRLKCKHTFHRSCLDTWLQQDAATCPLCRRTVLPEEVAVKHRRRYEEEEEEFYEGSGEGLAFLLHALHGNILSRFSQT</sequence>
<dbReference type="AlphaFoldDB" id="A0A2Z6ZZA6"/>
<evidence type="ECO:0000256" key="1">
    <source>
        <dbReference type="PROSITE-ProRule" id="PRU00175"/>
    </source>
</evidence>
<keyword evidence="4" id="KW-1185">Reference proteome</keyword>
<dbReference type="FunFam" id="3.30.40.10:FF:000388">
    <property type="entry name" value="Putative RING zinc finger domain superfamily protein"/>
    <property type="match status" value="1"/>
</dbReference>
<dbReference type="GO" id="GO:0008270">
    <property type="term" value="F:zinc ion binding"/>
    <property type="evidence" value="ECO:0007669"/>
    <property type="project" value="UniProtKB-KW"/>
</dbReference>
<dbReference type="Gene3D" id="3.30.40.10">
    <property type="entry name" value="Zinc/RING finger domain, C3HC4 (zinc finger)"/>
    <property type="match status" value="1"/>
</dbReference>
<dbReference type="PANTHER" id="PTHR47662">
    <property type="entry name" value="RING-TYPE DOMAIN-CONTAINING PROTEIN"/>
    <property type="match status" value="1"/>
</dbReference>
<reference evidence="3 4" key="1">
    <citation type="journal article" date="2015" name="Proc. Natl. Acad. Sci. U.S.A.">
        <title>The resurrection genome of Boea hygrometrica: A blueprint for survival of dehydration.</title>
        <authorList>
            <person name="Xiao L."/>
            <person name="Yang G."/>
            <person name="Zhang L."/>
            <person name="Yang X."/>
            <person name="Zhao S."/>
            <person name="Ji Z."/>
            <person name="Zhou Q."/>
            <person name="Hu M."/>
            <person name="Wang Y."/>
            <person name="Chen M."/>
            <person name="Xu Y."/>
            <person name="Jin H."/>
            <person name="Xiao X."/>
            <person name="Hu G."/>
            <person name="Bao F."/>
            <person name="Hu Y."/>
            <person name="Wan P."/>
            <person name="Li L."/>
            <person name="Deng X."/>
            <person name="Kuang T."/>
            <person name="Xiang C."/>
            <person name="Zhu J.K."/>
            <person name="Oliver M.J."/>
            <person name="He Y."/>
        </authorList>
    </citation>
    <scope>NUCLEOTIDE SEQUENCE [LARGE SCALE GENOMIC DNA]</scope>
    <source>
        <strain evidence="4">cv. XS01</strain>
    </source>
</reference>
<evidence type="ECO:0000259" key="2">
    <source>
        <dbReference type="PROSITE" id="PS50089"/>
    </source>
</evidence>
<name>A0A2Z6ZZA6_9LAMI</name>
<dbReference type="PROSITE" id="PS50089">
    <property type="entry name" value="ZF_RING_2"/>
    <property type="match status" value="1"/>
</dbReference>
<evidence type="ECO:0000313" key="4">
    <source>
        <dbReference type="Proteomes" id="UP000250235"/>
    </source>
</evidence>
<dbReference type="PANTHER" id="PTHR47662:SF1">
    <property type="entry name" value="RING-TYPE DOMAIN-CONTAINING PROTEIN"/>
    <property type="match status" value="1"/>
</dbReference>
<accession>A0A2Z6ZZA6</accession>
<dbReference type="Pfam" id="PF13639">
    <property type="entry name" value="zf-RING_2"/>
    <property type="match status" value="1"/>
</dbReference>
<proteinExistence type="predicted"/>
<keyword evidence="1" id="KW-0863">Zinc-finger</keyword>
<gene>
    <name evidence="3" type="ORF">F511_42175</name>
</gene>
<evidence type="ECO:0000313" key="3">
    <source>
        <dbReference type="EMBL" id="KZV14594.1"/>
    </source>
</evidence>